<accession>A0A183TLZ6</accession>
<keyword evidence="4" id="KW-1185">Reference proteome</keyword>
<evidence type="ECO:0000313" key="3">
    <source>
        <dbReference type="EMBL" id="VDM03880.1"/>
    </source>
</evidence>
<evidence type="ECO:0000313" key="5">
    <source>
        <dbReference type="WBParaSite" id="SSLN_0001815801-mRNA-1"/>
    </source>
</evidence>
<dbReference type="InterPro" id="IPR022140">
    <property type="entry name" value="Kinesin-like_KIF1-typ"/>
</dbReference>
<organism evidence="5">
    <name type="scientific">Schistocephalus solidus</name>
    <name type="common">Tapeworm</name>
    <dbReference type="NCBI Taxonomy" id="70667"/>
    <lineage>
        <taxon>Eukaryota</taxon>
        <taxon>Metazoa</taxon>
        <taxon>Spiralia</taxon>
        <taxon>Lophotrochozoa</taxon>
        <taxon>Platyhelminthes</taxon>
        <taxon>Cestoda</taxon>
        <taxon>Eucestoda</taxon>
        <taxon>Diphyllobothriidea</taxon>
        <taxon>Diphyllobothriidae</taxon>
        <taxon>Schistocephalus</taxon>
    </lineage>
</organism>
<dbReference type="WBParaSite" id="SSLN_0001815801-mRNA-1">
    <property type="protein sequence ID" value="SSLN_0001815801-mRNA-1"/>
    <property type="gene ID" value="SSLN_0001815801"/>
</dbReference>
<dbReference type="AlphaFoldDB" id="A0A183TLZ6"/>
<feature type="region of interest" description="Disordered" evidence="1">
    <location>
        <begin position="377"/>
        <end position="408"/>
    </location>
</feature>
<dbReference type="Proteomes" id="UP000275846">
    <property type="component" value="Unassembled WGS sequence"/>
</dbReference>
<evidence type="ECO:0000256" key="1">
    <source>
        <dbReference type="SAM" id="MobiDB-lite"/>
    </source>
</evidence>
<feature type="compositionally biased region" description="Polar residues" evidence="1">
    <location>
        <begin position="399"/>
        <end position="408"/>
    </location>
</feature>
<reference evidence="3 4" key="2">
    <citation type="submission" date="2018-11" db="EMBL/GenBank/DDBJ databases">
        <authorList>
            <consortium name="Pathogen Informatics"/>
        </authorList>
    </citation>
    <scope>NUCLEOTIDE SEQUENCE [LARGE SCALE GENOMIC DNA]</scope>
    <source>
        <strain evidence="3 4">NST_G2</strain>
    </source>
</reference>
<evidence type="ECO:0000313" key="4">
    <source>
        <dbReference type="Proteomes" id="UP000275846"/>
    </source>
</evidence>
<evidence type="ECO:0000259" key="2">
    <source>
        <dbReference type="Pfam" id="PF12423"/>
    </source>
</evidence>
<dbReference type="STRING" id="70667.A0A183TLZ6"/>
<dbReference type="OrthoDB" id="3176171at2759"/>
<reference evidence="5" key="1">
    <citation type="submission" date="2016-06" db="UniProtKB">
        <authorList>
            <consortium name="WormBaseParasite"/>
        </authorList>
    </citation>
    <scope>IDENTIFICATION</scope>
</reference>
<sequence>MIRMTCNVSGHVWIWERGKFMNRRFLIQEMFQEFENEDHASTRKKSITQEDDPFWEPLESLLVGFVPVFLQSLAYGLDFSDRLQITDLDGAAIGWLDTALKPCFQSGSLSAGDDDFFVDDPKDLLGKPYYFKVGTVISRFPIEYLEGVMMVELKELSVTGLKSPLRPTLHYRVFKERGETIIPIPITDQEVVSINHSRLVTFKRMEAEHVEYLEEGCITFLMFVEQSGSTSATAVETSSVEVEHPNLRRGSIAVLQGVDEQVKQNILQKLQQIREKQQRARFQELKVIFSLFFMIGRPDEGTVIASASSTTYPAGANTYGGVIATKINSLGRQLRSMGVLKTTANVRTLAPDHIENKPLRAVPPFTTDPVYRQRMMAKGETPPSSSSNMMTKDLHPQPGCSTQIRKRL</sequence>
<proteinExistence type="predicted"/>
<dbReference type="EMBL" id="UYSU01042605">
    <property type="protein sequence ID" value="VDM03880.1"/>
    <property type="molecule type" value="Genomic_DNA"/>
</dbReference>
<name>A0A183TLZ6_SCHSO</name>
<gene>
    <name evidence="3" type="ORF">SSLN_LOCUS17494</name>
</gene>
<dbReference type="Pfam" id="PF12423">
    <property type="entry name" value="KIF1B"/>
    <property type="match status" value="1"/>
</dbReference>
<protein>
    <submittedName>
        <fullName evidence="5">KIF1B domain-containing protein</fullName>
    </submittedName>
</protein>
<feature type="domain" description="Kinesin-like KIF1-type" evidence="2">
    <location>
        <begin position="20"/>
        <end position="62"/>
    </location>
</feature>